<organism evidence="1 2">
    <name type="scientific">Corynebacterium aurimucosum</name>
    <dbReference type="NCBI Taxonomy" id="169292"/>
    <lineage>
        <taxon>Bacteria</taxon>
        <taxon>Bacillati</taxon>
        <taxon>Actinomycetota</taxon>
        <taxon>Actinomycetes</taxon>
        <taxon>Mycobacteriales</taxon>
        <taxon>Corynebacteriaceae</taxon>
        <taxon>Corynebacterium</taxon>
    </lineage>
</organism>
<dbReference type="RefSeq" id="WP_046649142.1">
    <property type="nucleotide sequence ID" value="NZ_PNHI01000004.1"/>
</dbReference>
<sequence>MTIRAEFQPTVDEFMSNLESFATGDYLKEEEKEFWEAPFDATVLPDLRSILESFLDDLDKLPDDPEGGLLSAAVRPSVEKLAAFNRKNADAVLEPEEKEELTELIHSASAATGADDDALAQLPELDF</sequence>
<dbReference type="EMBL" id="VIOG01000001">
    <property type="protein sequence ID" value="MTD90553.1"/>
    <property type="molecule type" value="Genomic_DNA"/>
</dbReference>
<reference evidence="1 2" key="1">
    <citation type="submission" date="2019-07" db="EMBL/GenBank/DDBJ databases">
        <title>Draft genome of C. aurimucosum strain 332.</title>
        <authorList>
            <person name="Pacheco L.G.C."/>
            <person name="Aguiar E.R.G.R."/>
            <person name="Barberis C.M."/>
            <person name="Almuzara M.N."/>
            <person name="Traglia G.M."/>
            <person name="Santos C.S."/>
            <person name="Vay C.A."/>
            <person name="Rocha D.J.P.G."/>
        </authorList>
    </citation>
    <scope>NUCLEOTIDE SEQUENCE [LARGE SCALE GENOMIC DNA]</scope>
    <source>
        <strain evidence="1 2">332</strain>
    </source>
</reference>
<protein>
    <recommendedName>
        <fullName evidence="3">YtpA</fullName>
    </recommendedName>
</protein>
<accession>A0A2N6TQB2</accession>
<gene>
    <name evidence="1" type="ORF">FME68_01280</name>
</gene>
<comment type="caution">
    <text evidence="1">The sequence shown here is derived from an EMBL/GenBank/DDBJ whole genome shotgun (WGS) entry which is preliminary data.</text>
</comment>
<evidence type="ECO:0008006" key="3">
    <source>
        <dbReference type="Google" id="ProtNLM"/>
    </source>
</evidence>
<dbReference type="AlphaFoldDB" id="A0A2N6TQB2"/>
<proteinExistence type="predicted"/>
<evidence type="ECO:0000313" key="2">
    <source>
        <dbReference type="Proteomes" id="UP000432568"/>
    </source>
</evidence>
<name>A0A2N6TQB2_9CORY</name>
<dbReference type="Proteomes" id="UP000432568">
    <property type="component" value="Unassembled WGS sequence"/>
</dbReference>
<evidence type="ECO:0000313" key="1">
    <source>
        <dbReference type="EMBL" id="MTD90553.1"/>
    </source>
</evidence>